<reference evidence="1 2" key="1">
    <citation type="submission" date="2019-10" db="EMBL/GenBank/DDBJ databases">
        <title>Alkaliphilus serpentinus sp. nov. and Alkaliphilus pronyensis sp. nov., two novel anaerobic alkaliphilic species isolated from the serpentinized-hosted hydrothermal field of the Prony Bay (New Caledonia).</title>
        <authorList>
            <person name="Postec A."/>
        </authorList>
    </citation>
    <scope>NUCLEOTIDE SEQUENCE [LARGE SCALE GENOMIC DNA]</scope>
    <source>
        <strain evidence="1 2">LacT</strain>
    </source>
</reference>
<gene>
    <name evidence="1" type="ORF">F8153_00795</name>
</gene>
<accession>A0A833HRD7</accession>
<protein>
    <recommendedName>
        <fullName evidence="3">Lipoprotein</fullName>
    </recommendedName>
</protein>
<dbReference type="RefSeq" id="WP_151864444.1">
    <property type="nucleotide sequence ID" value="NZ_WBZB01000004.1"/>
</dbReference>
<proteinExistence type="predicted"/>
<dbReference type="AlphaFoldDB" id="A0A833HRD7"/>
<keyword evidence="2" id="KW-1185">Reference proteome</keyword>
<dbReference type="PROSITE" id="PS51257">
    <property type="entry name" value="PROKAR_LIPOPROTEIN"/>
    <property type="match status" value="1"/>
</dbReference>
<comment type="caution">
    <text evidence="1">The sequence shown here is derived from an EMBL/GenBank/DDBJ whole genome shotgun (WGS) entry which is preliminary data.</text>
</comment>
<evidence type="ECO:0000313" key="1">
    <source>
        <dbReference type="EMBL" id="KAB3533119.1"/>
    </source>
</evidence>
<evidence type="ECO:0000313" key="2">
    <source>
        <dbReference type="Proteomes" id="UP000465601"/>
    </source>
</evidence>
<name>A0A833HRD7_9FIRM</name>
<evidence type="ECO:0008006" key="3">
    <source>
        <dbReference type="Google" id="ProtNLM"/>
    </source>
</evidence>
<dbReference type="EMBL" id="WBZB01000004">
    <property type="protein sequence ID" value="KAB3533119.1"/>
    <property type="molecule type" value="Genomic_DNA"/>
</dbReference>
<dbReference type="OrthoDB" id="1955453at2"/>
<dbReference type="Proteomes" id="UP000465601">
    <property type="component" value="Unassembled WGS sequence"/>
</dbReference>
<organism evidence="1 2">
    <name type="scientific">Alkaliphilus serpentinus</name>
    <dbReference type="NCBI Taxonomy" id="1482731"/>
    <lineage>
        <taxon>Bacteria</taxon>
        <taxon>Bacillati</taxon>
        <taxon>Bacillota</taxon>
        <taxon>Clostridia</taxon>
        <taxon>Peptostreptococcales</taxon>
        <taxon>Natronincolaceae</taxon>
        <taxon>Alkaliphilus</taxon>
    </lineage>
</organism>
<sequence length="156" mass="17827">MKKIIRGSYRYIVIFFVIIIAAGCHNDSTSVNSDDIKNILLEEYEDGRIKVTYNSLHGEDQINFKVAPGETYSLDYELRSDEGIFDVKIVDESNNLIYQFPLFNDLVNIHRKEIDQNSHLRIIGGTVTIESEYESIIVLVNGHKATGYLKLNLIVN</sequence>